<evidence type="ECO:0000313" key="3">
    <source>
        <dbReference type="Proteomes" id="UP000624244"/>
    </source>
</evidence>
<accession>A0A8H5ZGC6</accession>
<dbReference type="Proteomes" id="UP000624244">
    <property type="component" value="Unassembled WGS sequence"/>
</dbReference>
<dbReference type="OMA" id="HTKKVAP"/>
<dbReference type="EMBL" id="WNKQ01000010">
    <property type="protein sequence ID" value="KAF5848695.1"/>
    <property type="molecule type" value="Genomic_DNA"/>
</dbReference>
<protein>
    <submittedName>
        <fullName evidence="2">Uncharacterized protein</fullName>
    </submittedName>
</protein>
<reference evidence="2" key="1">
    <citation type="submission" date="2019-11" db="EMBL/GenBank/DDBJ databases">
        <title>Bipolaris sorokiniana Genome sequencing.</title>
        <authorList>
            <person name="Wang H."/>
        </authorList>
    </citation>
    <scope>NUCLEOTIDE SEQUENCE</scope>
</reference>
<evidence type="ECO:0000256" key="1">
    <source>
        <dbReference type="SAM" id="MobiDB-lite"/>
    </source>
</evidence>
<dbReference type="AlphaFoldDB" id="A0A8H5ZGC6"/>
<feature type="compositionally biased region" description="Polar residues" evidence="1">
    <location>
        <begin position="1"/>
        <end position="11"/>
    </location>
</feature>
<organism evidence="2 3">
    <name type="scientific">Cochliobolus sativus</name>
    <name type="common">Common root rot and spot blotch fungus</name>
    <name type="synonym">Bipolaris sorokiniana</name>
    <dbReference type="NCBI Taxonomy" id="45130"/>
    <lineage>
        <taxon>Eukaryota</taxon>
        <taxon>Fungi</taxon>
        <taxon>Dikarya</taxon>
        <taxon>Ascomycota</taxon>
        <taxon>Pezizomycotina</taxon>
        <taxon>Dothideomycetes</taxon>
        <taxon>Pleosporomycetidae</taxon>
        <taxon>Pleosporales</taxon>
        <taxon>Pleosporineae</taxon>
        <taxon>Pleosporaceae</taxon>
        <taxon>Bipolaris</taxon>
    </lineage>
</organism>
<gene>
    <name evidence="2" type="ORF">GGP41_009823</name>
</gene>
<sequence length="84" mass="8488">MPRNGDGSSDNGPIEGQNIVHGNSGDATMDHTKKVAPMPELEKGDGIEGMSASGGGEMPKKGITGQGKAATDSNKPAPVDQVTK</sequence>
<feature type="region of interest" description="Disordered" evidence="1">
    <location>
        <begin position="1"/>
        <end position="84"/>
    </location>
</feature>
<proteinExistence type="predicted"/>
<comment type="caution">
    <text evidence="2">The sequence shown here is derived from an EMBL/GenBank/DDBJ whole genome shotgun (WGS) entry which is preliminary data.</text>
</comment>
<evidence type="ECO:0000313" key="2">
    <source>
        <dbReference type="EMBL" id="KAF5848695.1"/>
    </source>
</evidence>
<name>A0A8H5ZGC6_COCSA</name>